<proteinExistence type="predicted"/>
<organism evidence="2 4">
    <name type="scientific">Sitophilus oryzae</name>
    <name type="common">Rice weevil</name>
    <name type="synonym">Curculio oryzae</name>
    <dbReference type="NCBI Taxonomy" id="7048"/>
    <lineage>
        <taxon>Eukaryota</taxon>
        <taxon>Metazoa</taxon>
        <taxon>Ecdysozoa</taxon>
        <taxon>Arthropoda</taxon>
        <taxon>Hexapoda</taxon>
        <taxon>Insecta</taxon>
        <taxon>Pterygota</taxon>
        <taxon>Neoptera</taxon>
        <taxon>Endopterygota</taxon>
        <taxon>Coleoptera</taxon>
        <taxon>Polyphaga</taxon>
        <taxon>Cucujiformia</taxon>
        <taxon>Curculionidae</taxon>
        <taxon>Dryophthorinae</taxon>
        <taxon>Sitophilus</taxon>
    </lineage>
</organism>
<dbReference type="SUPFAM" id="SSF53335">
    <property type="entry name" value="S-adenosyl-L-methionine-dependent methyltransferases"/>
    <property type="match status" value="1"/>
</dbReference>
<feature type="domain" description="Methyltransferase" evidence="1">
    <location>
        <begin position="37"/>
        <end position="145"/>
    </location>
</feature>
<evidence type="ECO:0000259" key="1">
    <source>
        <dbReference type="Pfam" id="PF13847"/>
    </source>
</evidence>
<evidence type="ECO:0000313" key="4">
    <source>
        <dbReference type="RefSeq" id="XP_030745658.1"/>
    </source>
</evidence>
<evidence type="ECO:0000313" key="5">
    <source>
        <dbReference type="RefSeq" id="XP_030745659.1"/>
    </source>
</evidence>
<dbReference type="PANTHER" id="PTHR43861">
    <property type="entry name" value="TRANS-ACONITATE 2-METHYLTRANSFERASE-RELATED"/>
    <property type="match status" value="1"/>
</dbReference>
<dbReference type="OrthoDB" id="66144at2759"/>
<dbReference type="CTD" id="115874597"/>
<accession>A0A6J2X374</accession>
<dbReference type="PANTHER" id="PTHR43861:SF1">
    <property type="entry name" value="TRANS-ACONITATE 2-METHYLTRANSFERASE"/>
    <property type="match status" value="1"/>
</dbReference>
<protein>
    <submittedName>
        <fullName evidence="3 4">Juvenile hormone acid O-methyltransferase</fullName>
    </submittedName>
</protein>
<dbReference type="GeneID" id="115874597"/>
<dbReference type="InterPro" id="IPR025714">
    <property type="entry name" value="Methyltranfer_dom"/>
</dbReference>
<dbReference type="KEGG" id="soy:115874597"/>
<dbReference type="RefSeq" id="XP_030745658.1">
    <property type="nucleotide sequence ID" value="XM_030889798.1"/>
</dbReference>
<name>A0A6J2X374_SITOR</name>
<dbReference type="Gene3D" id="3.40.50.150">
    <property type="entry name" value="Vaccinia Virus protein VP39"/>
    <property type="match status" value="1"/>
</dbReference>
<dbReference type="CDD" id="cd02440">
    <property type="entry name" value="AdoMet_MTases"/>
    <property type="match status" value="1"/>
</dbReference>
<reference evidence="3 4" key="1">
    <citation type="submission" date="2025-04" db="UniProtKB">
        <authorList>
            <consortium name="RefSeq"/>
        </authorList>
    </citation>
    <scope>IDENTIFICATION</scope>
    <source>
        <tissue evidence="3 4">Gonads</tissue>
    </source>
</reference>
<dbReference type="RefSeq" id="XP_030745657.1">
    <property type="nucleotide sequence ID" value="XM_030889797.1"/>
</dbReference>
<evidence type="ECO:0000313" key="2">
    <source>
        <dbReference type="Proteomes" id="UP000504635"/>
    </source>
</evidence>
<sequence length="280" mass="32270">MDQPHLYSKYKEMQTLDNIHVVKTYLNLIRWDGGDTESVLDVGCGEGYTTLQVLLPQLPENCRKVVGSDISNKMVEFARKASAGNPRVKFRQMDIGKEIKWNVTEKFDHVFSFYCLHWVPAQRKAFENIFNLLKPGGDMLVSLLITAPIFQVYENISKNIRWAPYFIKESVSPYHHSKKADEEVKTILQDVGFESCKCIVEDKQYTFSNWNVLKHSIIAVNPTIPLLSSTDRIKYTEDFIEEVKNIYGYDLTVASNNNNGIPVNYKLLIVYARKPKNMKS</sequence>
<dbReference type="RefSeq" id="XP_030745659.1">
    <property type="nucleotide sequence ID" value="XM_030889799.1"/>
</dbReference>
<dbReference type="InterPro" id="IPR029063">
    <property type="entry name" value="SAM-dependent_MTases_sf"/>
</dbReference>
<gene>
    <name evidence="3 4 5" type="primary">LOC115874597</name>
</gene>
<evidence type="ECO:0000313" key="3">
    <source>
        <dbReference type="RefSeq" id="XP_030745657.1"/>
    </source>
</evidence>
<dbReference type="Pfam" id="PF13847">
    <property type="entry name" value="Methyltransf_31"/>
    <property type="match status" value="1"/>
</dbReference>
<dbReference type="AlphaFoldDB" id="A0A6J2X374"/>
<dbReference type="Proteomes" id="UP000504635">
    <property type="component" value="Unplaced"/>
</dbReference>
<keyword evidence="2" id="KW-1185">Reference proteome</keyword>